<dbReference type="GO" id="GO:0016301">
    <property type="term" value="F:kinase activity"/>
    <property type="evidence" value="ECO:0007669"/>
    <property type="project" value="UniProtKB-KW"/>
</dbReference>
<evidence type="ECO:0000313" key="5">
    <source>
        <dbReference type="Proteomes" id="UP000595917"/>
    </source>
</evidence>
<evidence type="ECO:0000313" key="4">
    <source>
        <dbReference type="EMBL" id="QQO07390.1"/>
    </source>
</evidence>
<dbReference type="InterPro" id="IPR011611">
    <property type="entry name" value="PfkB_dom"/>
</dbReference>
<dbReference type="RefSeq" id="WP_215624695.1">
    <property type="nucleotide sequence ID" value="NZ_CP067089.2"/>
</dbReference>
<dbReference type="KEGG" id="bhc:JFL75_10480"/>
<dbReference type="PANTHER" id="PTHR10584:SF166">
    <property type="entry name" value="RIBOKINASE"/>
    <property type="match status" value="1"/>
</dbReference>
<name>A0A7T7XJE3_9SPIR</name>
<evidence type="ECO:0000259" key="3">
    <source>
        <dbReference type="Pfam" id="PF00294"/>
    </source>
</evidence>
<keyword evidence="2 4" id="KW-0418">Kinase</keyword>
<dbReference type="Proteomes" id="UP000595917">
    <property type="component" value="Chromosome"/>
</dbReference>
<dbReference type="Pfam" id="PF00294">
    <property type="entry name" value="PfkB"/>
    <property type="match status" value="1"/>
</dbReference>
<proteinExistence type="predicted"/>
<evidence type="ECO:0000256" key="2">
    <source>
        <dbReference type="ARBA" id="ARBA00022777"/>
    </source>
</evidence>
<keyword evidence="1" id="KW-0808">Transferase</keyword>
<feature type="domain" description="Carbohydrate kinase PfkB" evidence="3">
    <location>
        <begin position="19"/>
        <end position="264"/>
    </location>
</feature>
<protein>
    <submittedName>
        <fullName evidence="4">Carbohydrate kinase</fullName>
    </submittedName>
</protein>
<evidence type="ECO:0000256" key="1">
    <source>
        <dbReference type="ARBA" id="ARBA00022679"/>
    </source>
</evidence>
<accession>A0A7T7XJE3</accession>
<organism evidence="4 5">
    <name type="scientific">Breznakiella homolactica</name>
    <dbReference type="NCBI Taxonomy" id="2798577"/>
    <lineage>
        <taxon>Bacteria</taxon>
        <taxon>Pseudomonadati</taxon>
        <taxon>Spirochaetota</taxon>
        <taxon>Spirochaetia</taxon>
        <taxon>Spirochaetales</taxon>
        <taxon>Breznakiellaceae</taxon>
        <taxon>Breznakiella</taxon>
    </lineage>
</organism>
<reference evidence="4" key="1">
    <citation type="submission" date="2021-01" db="EMBL/GenBank/DDBJ databases">
        <title>Description of Breznakiella homolactica.</title>
        <authorList>
            <person name="Song Y."/>
            <person name="Brune A."/>
        </authorList>
    </citation>
    <scope>NUCLEOTIDE SEQUENCE</scope>
    <source>
        <strain evidence="4">RmG30</strain>
    </source>
</reference>
<keyword evidence="5" id="KW-1185">Reference proteome</keyword>
<dbReference type="AlphaFoldDB" id="A0A7T7XJE3"/>
<dbReference type="InterPro" id="IPR029056">
    <property type="entry name" value="Ribokinase-like"/>
</dbReference>
<dbReference type="Gene3D" id="3.40.1190.20">
    <property type="match status" value="1"/>
</dbReference>
<dbReference type="PROSITE" id="PS00584">
    <property type="entry name" value="PFKB_KINASES_2"/>
    <property type="match status" value="1"/>
</dbReference>
<dbReference type="EMBL" id="CP067089">
    <property type="protein sequence ID" value="QQO07390.1"/>
    <property type="molecule type" value="Genomic_DNA"/>
</dbReference>
<dbReference type="PANTHER" id="PTHR10584">
    <property type="entry name" value="SUGAR KINASE"/>
    <property type="match status" value="1"/>
</dbReference>
<dbReference type="InterPro" id="IPR002173">
    <property type="entry name" value="Carboh/pur_kinase_PfkB_CS"/>
</dbReference>
<sequence>MKFIAVGDNVVDCYLDQKMYYPGGNAVNVAVNCSRHGASPVAYMGVFGDDPEAEHIKRCLEKENVTWDYSRKTYAASGHPGVNLTPDGDRVFVGGPKDTAQHIFRIRLMPKDLAYIGGFDLCHTSCYSGIEPELPALAAACPVSFDFSVSNTDEYIRTVAPHIRFAFFSGSDLEEKRIEEIIELCHALGTEVVGVTLGSRGASFSRLGRRYSQPIKPAEKVVDTMGAGDSFIAGFLVKYYDNGDMEESLDFAAGCAAETCGFHGGFGYPHPFEE</sequence>
<gene>
    <name evidence="4" type="ORF">JFL75_10480</name>
</gene>
<dbReference type="SUPFAM" id="SSF53613">
    <property type="entry name" value="Ribokinase-like"/>
    <property type="match status" value="1"/>
</dbReference>